<protein>
    <submittedName>
        <fullName evidence="1">Uncharacterized protein</fullName>
    </submittedName>
</protein>
<dbReference type="EMBL" id="OC316482">
    <property type="protein sequence ID" value="CAD7391981.1"/>
    <property type="molecule type" value="Genomic_DNA"/>
</dbReference>
<accession>A0A7R9C8M6</accession>
<dbReference type="AlphaFoldDB" id="A0A7R9C8M6"/>
<organism evidence="1">
    <name type="scientific">Timema cristinae</name>
    <name type="common">Walking stick</name>
    <dbReference type="NCBI Taxonomy" id="61476"/>
    <lineage>
        <taxon>Eukaryota</taxon>
        <taxon>Metazoa</taxon>
        <taxon>Ecdysozoa</taxon>
        <taxon>Arthropoda</taxon>
        <taxon>Hexapoda</taxon>
        <taxon>Insecta</taxon>
        <taxon>Pterygota</taxon>
        <taxon>Neoptera</taxon>
        <taxon>Polyneoptera</taxon>
        <taxon>Phasmatodea</taxon>
        <taxon>Timematodea</taxon>
        <taxon>Timematoidea</taxon>
        <taxon>Timematidae</taxon>
        <taxon>Timema</taxon>
    </lineage>
</organism>
<name>A0A7R9C8M6_TIMCR</name>
<evidence type="ECO:0000313" key="1">
    <source>
        <dbReference type="EMBL" id="CAD7391981.1"/>
    </source>
</evidence>
<sequence>MADVFNSNPKRYLSMPALPRAFSTDVTPLKTRSDPSVQYNIFKKRSDSFHLRIAPFLPDPPCLCPCVCVSKYLQMSDMDAIAGGIHNKQETLTYFASKFDQFENCDISELLLELLYEGLRLRRSTPKPPEYDGATEHPTTHYELLGRGTKVLRPLPEPQTNMDIPE</sequence>
<proteinExistence type="predicted"/>
<reference evidence="1" key="1">
    <citation type="submission" date="2020-11" db="EMBL/GenBank/DDBJ databases">
        <authorList>
            <person name="Tran Van P."/>
        </authorList>
    </citation>
    <scope>NUCLEOTIDE SEQUENCE</scope>
</reference>
<gene>
    <name evidence="1" type="ORF">TCEB3V08_LOCUS20</name>
</gene>